<protein>
    <submittedName>
        <fullName evidence="2">PAS fold-containing protein</fullName>
    </submittedName>
</protein>
<proteinExistence type="predicted"/>
<evidence type="ECO:0000313" key="2">
    <source>
        <dbReference type="EMBL" id="SFU51257.1"/>
    </source>
</evidence>
<dbReference type="GO" id="GO:0006355">
    <property type="term" value="P:regulation of DNA-templated transcription"/>
    <property type="evidence" value="ECO:0007669"/>
    <property type="project" value="InterPro"/>
</dbReference>
<dbReference type="Proteomes" id="UP000198693">
    <property type="component" value="Unassembled WGS sequence"/>
</dbReference>
<feature type="domain" description="PAS fold-2" evidence="1">
    <location>
        <begin position="13"/>
        <end position="61"/>
    </location>
</feature>
<dbReference type="RefSeq" id="WP_089793842.1">
    <property type="nucleotide sequence ID" value="NZ_FPBP01000003.1"/>
</dbReference>
<dbReference type="InterPro" id="IPR035965">
    <property type="entry name" value="PAS-like_dom_sf"/>
</dbReference>
<organism evidence="2 3">
    <name type="scientific">Halomonas korlensis</name>
    <dbReference type="NCBI Taxonomy" id="463301"/>
    <lineage>
        <taxon>Bacteria</taxon>
        <taxon>Pseudomonadati</taxon>
        <taxon>Pseudomonadota</taxon>
        <taxon>Gammaproteobacteria</taxon>
        <taxon>Oceanospirillales</taxon>
        <taxon>Halomonadaceae</taxon>
        <taxon>Halomonas</taxon>
    </lineage>
</organism>
<evidence type="ECO:0000313" key="3">
    <source>
        <dbReference type="Proteomes" id="UP000198693"/>
    </source>
</evidence>
<accession>A0A1I7GS40</accession>
<name>A0A1I7GS40_9GAMM</name>
<gene>
    <name evidence="2" type="ORF">SAMN04487955_103201</name>
</gene>
<dbReference type="STRING" id="463301.SAMN04487955_103201"/>
<dbReference type="AlphaFoldDB" id="A0A1I7GS40"/>
<keyword evidence="3" id="KW-1185">Reference proteome</keyword>
<reference evidence="3" key="1">
    <citation type="submission" date="2016-10" db="EMBL/GenBank/DDBJ databases">
        <authorList>
            <person name="Varghese N."/>
            <person name="Submissions S."/>
        </authorList>
    </citation>
    <scope>NUCLEOTIDE SEQUENCE [LARGE SCALE GENOMIC DNA]</scope>
    <source>
        <strain evidence="3">CGMCC 1.6981</strain>
    </source>
</reference>
<sequence length="85" mass="8538">MPTASPSTRSPVSATQPSGCVLILDTDASRVLQTSANLPEILGVPVDAALAEGPGHVLGHDLAGHAVCNSMPGAAASGYWSRSSR</sequence>
<dbReference type="EMBL" id="FPBP01000003">
    <property type="protein sequence ID" value="SFU51257.1"/>
    <property type="molecule type" value="Genomic_DNA"/>
</dbReference>
<dbReference type="InterPro" id="IPR013654">
    <property type="entry name" value="PAS_2"/>
</dbReference>
<dbReference type="SUPFAM" id="SSF55785">
    <property type="entry name" value="PYP-like sensor domain (PAS domain)"/>
    <property type="match status" value="1"/>
</dbReference>
<dbReference type="Gene3D" id="3.30.450.20">
    <property type="entry name" value="PAS domain"/>
    <property type="match status" value="1"/>
</dbReference>
<dbReference type="Pfam" id="PF08446">
    <property type="entry name" value="PAS_2"/>
    <property type="match status" value="1"/>
</dbReference>
<evidence type="ECO:0000259" key="1">
    <source>
        <dbReference type="Pfam" id="PF08446"/>
    </source>
</evidence>